<dbReference type="InterPro" id="IPR012338">
    <property type="entry name" value="Beta-lactam/transpept-like"/>
</dbReference>
<evidence type="ECO:0000256" key="2">
    <source>
        <dbReference type="ARBA" id="ARBA00012865"/>
    </source>
</evidence>
<dbReference type="InterPro" id="IPR001460">
    <property type="entry name" value="PCN-bd_Tpept"/>
</dbReference>
<dbReference type="GO" id="GO:0008658">
    <property type="term" value="F:penicillin binding"/>
    <property type="evidence" value="ECO:0007669"/>
    <property type="project" value="InterPro"/>
</dbReference>
<organism evidence="10 11">
    <name type="scientific">Aquabacter spiritensis</name>
    <dbReference type="NCBI Taxonomy" id="933073"/>
    <lineage>
        <taxon>Bacteria</taxon>
        <taxon>Pseudomonadati</taxon>
        <taxon>Pseudomonadota</taxon>
        <taxon>Alphaproteobacteria</taxon>
        <taxon>Hyphomicrobiales</taxon>
        <taxon>Xanthobacteraceae</taxon>
        <taxon>Aquabacter</taxon>
    </lineage>
</organism>
<proteinExistence type="inferred from homology"/>
<accession>A0A4R3M1R2</accession>
<comment type="caution">
    <text evidence="10">The sequence shown here is derived from an EMBL/GenBank/DDBJ whole genome shotgun (WGS) entry which is preliminary data.</text>
</comment>
<dbReference type="GO" id="GO:0017001">
    <property type="term" value="P:antibiotic catabolic process"/>
    <property type="evidence" value="ECO:0007669"/>
    <property type="project" value="InterPro"/>
</dbReference>
<evidence type="ECO:0000256" key="5">
    <source>
        <dbReference type="ARBA" id="ARBA00023251"/>
    </source>
</evidence>
<dbReference type="Proteomes" id="UP000294664">
    <property type="component" value="Unassembled WGS sequence"/>
</dbReference>
<feature type="chain" id="PRO_5020559881" description="Beta-lactamase" evidence="8">
    <location>
        <begin position="27"/>
        <end position="277"/>
    </location>
</feature>
<dbReference type="AlphaFoldDB" id="A0A4R3M1R2"/>
<evidence type="ECO:0000256" key="6">
    <source>
        <dbReference type="PIRSR" id="PIRSR602137-50"/>
    </source>
</evidence>
<feature type="active site" description="Acyl-ester intermediate" evidence="6">
    <location>
        <position position="56"/>
    </location>
</feature>
<evidence type="ECO:0000256" key="1">
    <source>
        <dbReference type="ARBA" id="ARBA00007898"/>
    </source>
</evidence>
<feature type="domain" description="Penicillin-binding protein transpeptidase" evidence="9">
    <location>
        <begin position="45"/>
        <end position="245"/>
    </location>
</feature>
<evidence type="ECO:0000256" key="4">
    <source>
        <dbReference type="ARBA" id="ARBA00022801"/>
    </source>
</evidence>
<keyword evidence="11" id="KW-1185">Reference proteome</keyword>
<protein>
    <recommendedName>
        <fullName evidence="2 7">Beta-lactamase</fullName>
        <ecNumber evidence="2 7">3.5.2.6</ecNumber>
    </recommendedName>
</protein>
<dbReference type="PROSITE" id="PS51257">
    <property type="entry name" value="PROKAR_LIPOPROTEIN"/>
    <property type="match status" value="1"/>
</dbReference>
<evidence type="ECO:0000256" key="7">
    <source>
        <dbReference type="RuleBase" id="RU361140"/>
    </source>
</evidence>
<dbReference type="InterPro" id="IPR002137">
    <property type="entry name" value="Beta-lactam_class-D_AS"/>
</dbReference>
<keyword evidence="4 7" id="KW-0378">Hydrolase</keyword>
<dbReference type="GO" id="GO:0046677">
    <property type="term" value="P:response to antibiotic"/>
    <property type="evidence" value="ECO:0007669"/>
    <property type="project" value="UniProtKB-UniRule"/>
</dbReference>
<dbReference type="Pfam" id="PF00905">
    <property type="entry name" value="Transpeptidase"/>
    <property type="match status" value="1"/>
</dbReference>
<feature type="modified residue" description="N6-carboxylysine" evidence="6">
    <location>
        <position position="59"/>
    </location>
</feature>
<gene>
    <name evidence="10" type="ORF">EDC64_105128</name>
</gene>
<sequence>MTLRRLWIAGAALAALGCAGLGPARAAEECFLVTELKTARVIAKQGLCASRHSPASTFKIPLALMGYDSGILKSATEPVFTTEPGLDTAGGALGALWAGPQTPQSWMKNSVVWYSQVLTRKLGMERFAGYVKSFAYGNENLSGEPGQDNGLTQAWLSSSLALSPREQVDFLRRMLTGGLKVQPEAVDRTADLLRLPEQPGGFDLYGKTGTGFLRLADAKLDRTRPFGWFVGWVEKDKDVFVFARFMSLDVASDEPLGPRARRQAIAALDAVLRAQAR</sequence>
<evidence type="ECO:0000313" key="11">
    <source>
        <dbReference type="Proteomes" id="UP000294664"/>
    </source>
</evidence>
<dbReference type="GO" id="GO:0008800">
    <property type="term" value="F:beta-lactamase activity"/>
    <property type="evidence" value="ECO:0007669"/>
    <property type="project" value="UniProtKB-UniRule"/>
</dbReference>
<reference evidence="10 11" key="1">
    <citation type="submission" date="2019-03" db="EMBL/GenBank/DDBJ databases">
        <title>Genomic Encyclopedia of Type Strains, Phase IV (KMG-IV): sequencing the most valuable type-strain genomes for metagenomic binning, comparative biology and taxonomic classification.</title>
        <authorList>
            <person name="Goeker M."/>
        </authorList>
    </citation>
    <scope>NUCLEOTIDE SEQUENCE [LARGE SCALE GENOMIC DNA]</scope>
    <source>
        <strain evidence="10 11">DSM 9035</strain>
    </source>
</reference>
<comment type="similarity">
    <text evidence="1 7">Belongs to the class-D beta-lactamase family.</text>
</comment>
<evidence type="ECO:0000256" key="8">
    <source>
        <dbReference type="SAM" id="SignalP"/>
    </source>
</evidence>
<keyword evidence="5 7" id="KW-0046">Antibiotic resistance</keyword>
<dbReference type="EMBL" id="SMAI01000005">
    <property type="protein sequence ID" value="TCT05097.1"/>
    <property type="molecule type" value="Genomic_DNA"/>
</dbReference>
<feature type="signal peptide" evidence="8">
    <location>
        <begin position="1"/>
        <end position="26"/>
    </location>
</feature>
<evidence type="ECO:0000259" key="9">
    <source>
        <dbReference type="Pfam" id="PF00905"/>
    </source>
</evidence>
<dbReference type="Gene3D" id="3.40.710.10">
    <property type="entry name" value="DD-peptidase/beta-lactamase superfamily"/>
    <property type="match status" value="1"/>
</dbReference>
<name>A0A4R3M1R2_9HYPH</name>
<evidence type="ECO:0000313" key="10">
    <source>
        <dbReference type="EMBL" id="TCT05097.1"/>
    </source>
</evidence>
<keyword evidence="3 8" id="KW-0732">Signal</keyword>
<evidence type="ECO:0000256" key="3">
    <source>
        <dbReference type="ARBA" id="ARBA00022729"/>
    </source>
</evidence>
<dbReference type="PROSITE" id="PS00337">
    <property type="entry name" value="BETA_LACTAMASE_D"/>
    <property type="match status" value="1"/>
</dbReference>
<dbReference type="EC" id="3.5.2.6" evidence="2 7"/>
<dbReference type="SUPFAM" id="SSF56601">
    <property type="entry name" value="beta-lactamase/transpeptidase-like"/>
    <property type="match status" value="1"/>
</dbReference>
<dbReference type="RefSeq" id="WP_165933713.1">
    <property type="nucleotide sequence ID" value="NZ_SMAI01000005.1"/>
</dbReference>
<comment type="catalytic activity">
    <reaction evidence="7">
        <text>a beta-lactam + H2O = a substituted beta-amino acid</text>
        <dbReference type="Rhea" id="RHEA:20401"/>
        <dbReference type="ChEBI" id="CHEBI:15377"/>
        <dbReference type="ChEBI" id="CHEBI:35627"/>
        <dbReference type="ChEBI" id="CHEBI:140347"/>
        <dbReference type="EC" id="3.5.2.6"/>
    </reaction>
</comment>